<feature type="region of interest" description="Disordered" evidence="1">
    <location>
        <begin position="168"/>
        <end position="188"/>
    </location>
</feature>
<dbReference type="PATRIC" id="fig|1123360.3.peg.2467"/>
<comment type="caution">
    <text evidence="3">The sequence shown here is derived from an EMBL/GenBank/DDBJ whole genome shotgun (WGS) entry which is preliminary data.</text>
</comment>
<sequence>MGNAVVLYVFRKMVVSNIPMNEGCLKSLNLIVPQKSMINPAHPAAVISGNTEVSQAIADPLYSALGVIAGSQGTMNDFVYGSDTFQNYETICSGTGAGDQFDGTGAVHSHMTNTRMTDPEALETRIPVRVDEFSIRQGSGGQGRFKGGNGIVRKLRFLEPMTVTVLTSHRKTPPHGAAGGERGKTGENSVIRSTGETEALEGNDIAEMNLGDVFVMKIPGGGGYGSRQS</sequence>
<proteinExistence type="predicted"/>
<dbReference type="GO" id="GO:0006749">
    <property type="term" value="P:glutathione metabolic process"/>
    <property type="evidence" value="ECO:0007669"/>
    <property type="project" value="TreeGrafter"/>
</dbReference>
<evidence type="ECO:0000259" key="2">
    <source>
        <dbReference type="Pfam" id="PF02538"/>
    </source>
</evidence>
<dbReference type="GO" id="GO:0005829">
    <property type="term" value="C:cytosol"/>
    <property type="evidence" value="ECO:0007669"/>
    <property type="project" value="TreeGrafter"/>
</dbReference>
<dbReference type="Proteomes" id="UP000015351">
    <property type="component" value="Unassembled WGS sequence"/>
</dbReference>
<organism evidence="3 4">
    <name type="scientific">Litoreibacter arenae DSM 19593</name>
    <dbReference type="NCBI Taxonomy" id="1123360"/>
    <lineage>
        <taxon>Bacteria</taxon>
        <taxon>Pseudomonadati</taxon>
        <taxon>Pseudomonadota</taxon>
        <taxon>Alphaproteobacteria</taxon>
        <taxon>Rhodobacterales</taxon>
        <taxon>Roseobacteraceae</taxon>
        <taxon>Litoreibacter</taxon>
    </lineage>
</organism>
<dbReference type="AlphaFoldDB" id="S9RJG3"/>
<dbReference type="HOGENOM" id="CLU_079475_0_0_5"/>
<dbReference type="PANTHER" id="PTHR11365:SF23">
    <property type="entry name" value="HYPOTHETICAL 5-OXOPROLINASE (EUROFUNG)-RELATED"/>
    <property type="match status" value="1"/>
</dbReference>
<dbReference type="GO" id="GO:0017168">
    <property type="term" value="F:5-oxoprolinase (ATP-hydrolyzing) activity"/>
    <property type="evidence" value="ECO:0007669"/>
    <property type="project" value="TreeGrafter"/>
</dbReference>
<dbReference type="STRING" id="1123360.thalar_02489"/>
<dbReference type="Pfam" id="PF02538">
    <property type="entry name" value="Hydantoinase_B"/>
    <property type="match status" value="1"/>
</dbReference>
<dbReference type="InterPro" id="IPR003692">
    <property type="entry name" value="Hydantoinase_B"/>
</dbReference>
<dbReference type="PANTHER" id="PTHR11365">
    <property type="entry name" value="5-OXOPROLINASE RELATED"/>
    <property type="match status" value="1"/>
</dbReference>
<dbReference type="EMBL" id="AONI01000013">
    <property type="protein sequence ID" value="EPX78260.1"/>
    <property type="molecule type" value="Genomic_DNA"/>
</dbReference>
<dbReference type="eggNOG" id="COG0146">
    <property type="taxonomic scope" value="Bacteria"/>
</dbReference>
<name>S9RJG3_9RHOB</name>
<keyword evidence="4" id="KW-1185">Reference proteome</keyword>
<reference evidence="4" key="1">
    <citation type="journal article" date="2013" name="Stand. Genomic Sci.">
        <title>Genome sequence of the Litoreibacter arenae type strain (DSM 19593(T)), a member of the Roseobacter clade isolated from sea sand.</title>
        <authorList>
            <person name="Riedel T."/>
            <person name="Fiebig A."/>
            <person name="Petersen J."/>
            <person name="Gronow S."/>
            <person name="Kyrpides N.C."/>
            <person name="Goker M."/>
            <person name="Klenk H.P."/>
        </authorList>
    </citation>
    <scope>NUCLEOTIDE SEQUENCE [LARGE SCALE GENOMIC DNA]</scope>
    <source>
        <strain evidence="4">DSM 19593</strain>
    </source>
</reference>
<evidence type="ECO:0000313" key="3">
    <source>
        <dbReference type="EMBL" id="EPX78260.1"/>
    </source>
</evidence>
<dbReference type="InterPro" id="IPR045079">
    <property type="entry name" value="Oxoprolinase-like"/>
</dbReference>
<evidence type="ECO:0000256" key="1">
    <source>
        <dbReference type="SAM" id="MobiDB-lite"/>
    </source>
</evidence>
<gene>
    <name evidence="3" type="ORF">thalar_02489</name>
</gene>
<feature type="domain" description="Hydantoinase B/oxoprolinase" evidence="2">
    <location>
        <begin position="4"/>
        <end position="226"/>
    </location>
</feature>
<evidence type="ECO:0000313" key="4">
    <source>
        <dbReference type="Proteomes" id="UP000015351"/>
    </source>
</evidence>
<accession>S9RJG3</accession>
<protein>
    <submittedName>
        <fullName evidence="3">5-oxoprolinase (ATP-hydrolyzing)</fullName>
    </submittedName>
</protein>